<keyword evidence="3" id="KW-1185">Reference proteome</keyword>
<dbReference type="PANTHER" id="PTHR33112:SF10">
    <property type="entry name" value="TOL"/>
    <property type="match status" value="1"/>
</dbReference>
<evidence type="ECO:0000313" key="3">
    <source>
        <dbReference type="Proteomes" id="UP000235672"/>
    </source>
</evidence>
<dbReference type="EMBL" id="KZ613490">
    <property type="protein sequence ID" value="PMD19220.1"/>
    <property type="molecule type" value="Genomic_DNA"/>
</dbReference>
<dbReference type="Proteomes" id="UP000235672">
    <property type="component" value="Unassembled WGS sequence"/>
</dbReference>
<proteinExistence type="predicted"/>
<organism evidence="2 3">
    <name type="scientific">Hyaloscypha hepaticicola</name>
    <dbReference type="NCBI Taxonomy" id="2082293"/>
    <lineage>
        <taxon>Eukaryota</taxon>
        <taxon>Fungi</taxon>
        <taxon>Dikarya</taxon>
        <taxon>Ascomycota</taxon>
        <taxon>Pezizomycotina</taxon>
        <taxon>Leotiomycetes</taxon>
        <taxon>Helotiales</taxon>
        <taxon>Hyaloscyphaceae</taxon>
        <taxon>Hyaloscypha</taxon>
    </lineage>
</organism>
<name>A0A2J6PYU9_9HELO</name>
<evidence type="ECO:0000313" key="2">
    <source>
        <dbReference type="EMBL" id="PMD19220.1"/>
    </source>
</evidence>
<dbReference type="STRING" id="1745343.A0A2J6PYU9"/>
<protein>
    <submittedName>
        <fullName evidence="2">HET-domain-containing protein</fullName>
    </submittedName>
</protein>
<dbReference type="InterPro" id="IPR010730">
    <property type="entry name" value="HET"/>
</dbReference>
<dbReference type="OrthoDB" id="3560191at2759"/>
<dbReference type="Pfam" id="PF06985">
    <property type="entry name" value="HET"/>
    <property type="match status" value="1"/>
</dbReference>
<feature type="domain" description="Heterokaryon incompatibility" evidence="1">
    <location>
        <begin position="53"/>
        <end position="198"/>
    </location>
</feature>
<dbReference type="PANTHER" id="PTHR33112">
    <property type="entry name" value="DOMAIN PROTEIN, PUTATIVE-RELATED"/>
    <property type="match status" value="1"/>
</dbReference>
<evidence type="ECO:0000259" key="1">
    <source>
        <dbReference type="Pfam" id="PF06985"/>
    </source>
</evidence>
<sequence length="519" mass="58109">MKTWLKDCIETHYGACTSLPSEFLPSRLLYVGTLSEPTLRIQLRDEIQKGTHYLTLSHCWGPVVPKRLLLESLDEFRRYIPTDGLSRTFQDAIYATRQLGMEHIWIDSLCIIQNSAEDWQKEAAMMGEVYASALCNLAATAAREGTQGLFLDKFPPPQVAIDIDRSRDLWHLIQNPSTMLGDRLNFAPLNWRGWVFQERFLSTRVIHFGRSRVYWECGKKTCCEVPAKAIDKDLVSNSWTNQSKSSWQSVLRGSETVDKNKAVEVWMAIIDHYSSHGNFTFVTDKLVAIGGLASHVQKSTQCRYFAGVWEHNLLSQLLWDVGEGGADRNLAETPYVAPTWSWASVNVPISRYLRSKVNYKPSATVEVHNVDVQLITDNFGQVKGGSLCLLGRLGVVHDLNDKLSGKGEARWAGIQVKMDRKGNTSTGHKCQGYLLVVEVQRADGIVEGAGLVLGIVDEPEKLGSKNVFKRLGFFEFWFGKGTEDTIAKIEDEFDGTALAGKLEVGSEKGGKPQYLITVI</sequence>
<dbReference type="AlphaFoldDB" id="A0A2J6PYU9"/>
<accession>A0A2J6PYU9</accession>
<gene>
    <name evidence="2" type="ORF">NA56DRAFT_647294</name>
</gene>
<reference evidence="2" key="1">
    <citation type="submission" date="2016-05" db="EMBL/GenBank/DDBJ databases">
        <title>A degradative enzymes factory behind the ericoid mycorrhizal symbiosis.</title>
        <authorList>
            <consortium name="DOE Joint Genome Institute"/>
            <person name="Martino E."/>
            <person name="Morin E."/>
            <person name="Grelet G."/>
            <person name="Kuo A."/>
            <person name="Kohler A."/>
            <person name="Daghino S."/>
            <person name="Barry K."/>
            <person name="Choi C."/>
            <person name="Cichocki N."/>
            <person name="Clum A."/>
            <person name="Copeland A."/>
            <person name="Hainaut M."/>
            <person name="Haridas S."/>
            <person name="Labutti K."/>
            <person name="Lindquist E."/>
            <person name="Lipzen A."/>
            <person name="Khouja H.-R."/>
            <person name="Murat C."/>
            <person name="Ohm R."/>
            <person name="Olson A."/>
            <person name="Spatafora J."/>
            <person name="Veneault-Fourrey C."/>
            <person name="Henrissat B."/>
            <person name="Grigoriev I."/>
            <person name="Martin F."/>
            <person name="Perotto S."/>
        </authorList>
    </citation>
    <scope>NUCLEOTIDE SEQUENCE [LARGE SCALE GENOMIC DNA]</scope>
    <source>
        <strain evidence="2">UAMH 7357</strain>
    </source>
</reference>